<evidence type="ECO:0000313" key="4">
    <source>
        <dbReference type="EMBL" id="OGD57305.1"/>
    </source>
</evidence>
<dbReference type="NCBIfam" id="TIGR02128">
    <property type="entry name" value="G6PI_arch"/>
    <property type="match status" value="1"/>
</dbReference>
<dbReference type="Gene3D" id="3.40.50.10490">
    <property type="entry name" value="Glucose-6-phosphate isomerase like protein, domain 1"/>
    <property type="match status" value="2"/>
</dbReference>
<dbReference type="GO" id="GO:0097367">
    <property type="term" value="F:carbohydrate derivative binding"/>
    <property type="evidence" value="ECO:0007669"/>
    <property type="project" value="InterPro"/>
</dbReference>
<reference evidence="4 5" key="1">
    <citation type="journal article" date="2016" name="Nat. Commun.">
        <title>Thousands of microbial genomes shed light on interconnected biogeochemical processes in an aquifer system.</title>
        <authorList>
            <person name="Anantharaman K."/>
            <person name="Brown C.T."/>
            <person name="Hug L.A."/>
            <person name="Sharon I."/>
            <person name="Castelle C.J."/>
            <person name="Probst A.J."/>
            <person name="Thomas B.C."/>
            <person name="Singh A."/>
            <person name="Wilkins M.J."/>
            <person name="Karaoz U."/>
            <person name="Brodie E.L."/>
            <person name="Williams K.H."/>
            <person name="Hubbard S.S."/>
            <person name="Banfield J.F."/>
        </authorList>
    </citation>
    <scope>NUCLEOTIDE SEQUENCE [LARGE SCALE GENOMIC DNA]</scope>
</reference>
<dbReference type="SUPFAM" id="SSF53697">
    <property type="entry name" value="SIS domain"/>
    <property type="match status" value="1"/>
</dbReference>
<feature type="domain" description="SIS" evidence="3">
    <location>
        <begin position="41"/>
        <end position="182"/>
    </location>
</feature>
<dbReference type="GO" id="GO:0004476">
    <property type="term" value="F:mannose-6-phosphate isomerase activity"/>
    <property type="evidence" value="ECO:0007669"/>
    <property type="project" value="InterPro"/>
</dbReference>
<dbReference type="CDD" id="cd05637">
    <property type="entry name" value="SIS_PGI_PMI_2"/>
    <property type="match status" value="1"/>
</dbReference>
<dbReference type="Proteomes" id="UP000178764">
    <property type="component" value="Unassembled WGS sequence"/>
</dbReference>
<comment type="similarity">
    <text evidence="1">Belongs to the PGI/PMI family.</text>
</comment>
<dbReference type="NCBIfam" id="NF006426">
    <property type="entry name" value="PRK08674.1-6"/>
    <property type="match status" value="1"/>
</dbReference>
<dbReference type="InterPro" id="IPR001347">
    <property type="entry name" value="SIS_dom"/>
</dbReference>
<dbReference type="InterPro" id="IPR019490">
    <property type="entry name" value="Glu6P/Mann6P_isomerase_C"/>
</dbReference>
<dbReference type="EMBL" id="MEZT01000003">
    <property type="protein sequence ID" value="OGD57305.1"/>
    <property type="molecule type" value="Genomic_DNA"/>
</dbReference>
<protein>
    <submittedName>
        <fullName evidence="4">Bifunctional phosphoglucose/phosphomannose isomerase</fullName>
    </submittedName>
</protein>
<gene>
    <name evidence="4" type="ORF">A2V71_00530</name>
</gene>
<keyword evidence="2 4" id="KW-0413">Isomerase</keyword>
<organism evidence="4 5">
    <name type="scientific">Candidatus Berkelbacteria bacterium RBG_13_40_8</name>
    <dbReference type="NCBI Taxonomy" id="1797467"/>
    <lineage>
        <taxon>Bacteria</taxon>
        <taxon>Candidatus Berkelbacteria</taxon>
    </lineage>
</organism>
<dbReference type="GO" id="GO:0004347">
    <property type="term" value="F:glucose-6-phosphate isomerase activity"/>
    <property type="evidence" value="ECO:0007669"/>
    <property type="project" value="InterPro"/>
</dbReference>
<dbReference type="InterPro" id="IPR046348">
    <property type="entry name" value="SIS_dom_sf"/>
</dbReference>
<dbReference type="GO" id="GO:1901135">
    <property type="term" value="P:carbohydrate derivative metabolic process"/>
    <property type="evidence" value="ECO:0007669"/>
    <property type="project" value="InterPro"/>
</dbReference>
<comment type="caution">
    <text evidence="4">The sequence shown here is derived from an EMBL/GenBank/DDBJ whole genome shotgun (WGS) entry which is preliminary data.</text>
</comment>
<dbReference type="AlphaFoldDB" id="A0A1F5DQE2"/>
<evidence type="ECO:0000259" key="3">
    <source>
        <dbReference type="PROSITE" id="PS51464"/>
    </source>
</evidence>
<evidence type="ECO:0000313" key="5">
    <source>
        <dbReference type="Proteomes" id="UP000178764"/>
    </source>
</evidence>
<sequence length="359" mass="40719">MANLDNLESIQELDRENILGNIQDFPDQVEKCWEDWKKVALPTPFINAKAILILGMGGSAQGAEIVSHLAYLQAKIPIVVIRDYDIPSWVDKNTLVIGSSYSGNTEESAEAFRKASLITDKLITISTGGKIYSFGTKKRALHYQVRYGSQPRAALGFMMTSILAIFKKLDLLEITDEEIKETVLLLRGMRKKIDPDINSSRNMAKILAEKLVGRIPIIYGSGILGGVARRWKGQFNENAKTCSYFEILPELNHNSLVGLEFPEDLRQKVFFIILQSKYDHERNKLRQNITAQILQQKRIPYETVMMQPAGNPVAEVLQTIYFGDYISYYLAILNNVTPEPVEIIKYLKDKLAEKPLFKE</sequence>
<dbReference type="PROSITE" id="PS51464">
    <property type="entry name" value="SIS"/>
    <property type="match status" value="1"/>
</dbReference>
<name>A0A1F5DQE2_9BACT</name>
<dbReference type="InterPro" id="IPR035484">
    <property type="entry name" value="SIS_PGI/PMI_1"/>
</dbReference>
<dbReference type="Pfam" id="PF10432">
    <property type="entry name" value="bact-PGI_C"/>
    <property type="match status" value="1"/>
</dbReference>
<proteinExistence type="inferred from homology"/>
<accession>A0A1F5DQE2</accession>
<dbReference type="CDD" id="cd05017">
    <property type="entry name" value="SIS_PGI_PMI_1"/>
    <property type="match status" value="1"/>
</dbReference>
<evidence type="ECO:0000256" key="1">
    <source>
        <dbReference type="ARBA" id="ARBA00010523"/>
    </source>
</evidence>
<dbReference type="NCBIfam" id="NF006423">
    <property type="entry name" value="PRK08674.1-2"/>
    <property type="match status" value="1"/>
</dbReference>
<evidence type="ECO:0000256" key="2">
    <source>
        <dbReference type="ARBA" id="ARBA00023235"/>
    </source>
</evidence>
<dbReference type="GO" id="GO:0005975">
    <property type="term" value="P:carbohydrate metabolic process"/>
    <property type="evidence" value="ECO:0007669"/>
    <property type="project" value="InterPro"/>
</dbReference>